<dbReference type="Proteomes" id="UP001234216">
    <property type="component" value="Unassembled WGS sequence"/>
</dbReference>
<evidence type="ECO:0000313" key="4">
    <source>
        <dbReference type="Proteomes" id="UP001234216"/>
    </source>
</evidence>
<evidence type="ECO:0000313" key="3">
    <source>
        <dbReference type="EMBL" id="MDQ0911209.1"/>
    </source>
</evidence>
<feature type="compositionally biased region" description="Low complexity" evidence="1">
    <location>
        <begin position="111"/>
        <end position="120"/>
    </location>
</feature>
<organism evidence="3 4">
    <name type="scientific">Streptomyces canus</name>
    <dbReference type="NCBI Taxonomy" id="58343"/>
    <lineage>
        <taxon>Bacteria</taxon>
        <taxon>Bacillati</taxon>
        <taxon>Actinomycetota</taxon>
        <taxon>Actinomycetes</taxon>
        <taxon>Kitasatosporales</taxon>
        <taxon>Streptomycetaceae</taxon>
        <taxon>Streptomyces</taxon>
        <taxon>Streptomyces aurantiacus group</taxon>
    </lineage>
</organism>
<keyword evidence="2" id="KW-1133">Transmembrane helix</keyword>
<evidence type="ECO:0000256" key="1">
    <source>
        <dbReference type="SAM" id="MobiDB-lite"/>
    </source>
</evidence>
<feature type="region of interest" description="Disordered" evidence="1">
    <location>
        <begin position="40"/>
        <end position="120"/>
    </location>
</feature>
<proteinExistence type="predicted"/>
<feature type="transmembrane region" description="Helical" evidence="2">
    <location>
        <begin position="6"/>
        <end position="33"/>
    </location>
</feature>
<gene>
    <name evidence="3" type="ORF">QFZ22_007194</name>
</gene>
<keyword evidence="2" id="KW-0812">Transmembrane</keyword>
<evidence type="ECO:0000256" key="2">
    <source>
        <dbReference type="SAM" id="Phobius"/>
    </source>
</evidence>
<feature type="compositionally biased region" description="Basic and acidic residues" evidence="1">
    <location>
        <begin position="81"/>
        <end position="98"/>
    </location>
</feature>
<keyword evidence="2" id="KW-0472">Membrane</keyword>
<protein>
    <submittedName>
        <fullName evidence="3">Uncharacterized protein</fullName>
    </submittedName>
</protein>
<comment type="caution">
    <text evidence="3">The sequence shown here is derived from an EMBL/GenBank/DDBJ whole genome shotgun (WGS) entry which is preliminary data.</text>
</comment>
<feature type="compositionally biased region" description="Basic and acidic residues" evidence="1">
    <location>
        <begin position="63"/>
        <end position="75"/>
    </location>
</feature>
<name>A0AAW8FMJ6_9ACTN</name>
<reference evidence="3" key="1">
    <citation type="submission" date="2023-07" db="EMBL/GenBank/DDBJ databases">
        <title>Comparative genomics of wheat-associated soil bacteria to identify genetic determinants of phenazine resistance.</title>
        <authorList>
            <person name="Mouncey N."/>
        </authorList>
    </citation>
    <scope>NUCLEOTIDE SEQUENCE</scope>
    <source>
        <strain evidence="3">V4I22</strain>
    </source>
</reference>
<dbReference type="EMBL" id="JAUSZV010000005">
    <property type="protein sequence ID" value="MDQ0911209.1"/>
    <property type="molecule type" value="Genomic_DNA"/>
</dbReference>
<accession>A0AAW8FMJ6</accession>
<sequence>MGTIVISGTVVLVILGFGNHTWWLVAVALLFVYMQYGRGGTSASSPGGSSGGASGTVPGSYRAYRDRRDKQARWDRRYRREHPLESRRQARESKELGLRGRGRPTGGTSGSGPARSADRS</sequence>
<dbReference type="AlphaFoldDB" id="A0AAW8FMJ6"/>